<evidence type="ECO:0000313" key="4">
    <source>
        <dbReference type="EMBL" id="MBB3048629.1"/>
    </source>
</evidence>
<dbReference type="EMBL" id="JACHWY010000003">
    <property type="protein sequence ID" value="MBB3048629.1"/>
    <property type="molecule type" value="Genomic_DNA"/>
</dbReference>
<dbReference type="Gene3D" id="3.40.50.450">
    <property type="match status" value="1"/>
</dbReference>
<comment type="caution">
    <text evidence="4">The sequence shown here is derived from an EMBL/GenBank/DDBJ whole genome shotgun (WGS) entry which is preliminary data.</text>
</comment>
<feature type="domain" description="Smf/DprA SLOG" evidence="2">
    <location>
        <begin position="88"/>
        <end position="295"/>
    </location>
</feature>
<dbReference type="AlphaFoldDB" id="A0A7W4W843"/>
<dbReference type="RefSeq" id="WP_183411403.1">
    <property type="nucleotide sequence ID" value="NZ_JACHWY010000003.1"/>
</dbReference>
<proteinExistence type="inferred from homology"/>
<evidence type="ECO:0000259" key="2">
    <source>
        <dbReference type="Pfam" id="PF02481"/>
    </source>
</evidence>
<accession>A0A7W4W843</accession>
<organism evidence="4 5">
    <name type="scientific">Litorivivens lipolytica</name>
    <dbReference type="NCBI Taxonomy" id="1524264"/>
    <lineage>
        <taxon>Bacteria</taxon>
        <taxon>Pseudomonadati</taxon>
        <taxon>Pseudomonadota</taxon>
        <taxon>Gammaproteobacteria</taxon>
        <taxon>Litorivivens</taxon>
    </lineage>
</organism>
<name>A0A7W4W843_9GAMM</name>
<dbReference type="InterPro" id="IPR041614">
    <property type="entry name" value="DprA_WH"/>
</dbReference>
<dbReference type="InterPro" id="IPR003488">
    <property type="entry name" value="DprA"/>
</dbReference>
<feature type="domain" description="DprA winged helix" evidence="3">
    <location>
        <begin position="310"/>
        <end position="365"/>
    </location>
</feature>
<dbReference type="NCBIfam" id="TIGR00732">
    <property type="entry name" value="dprA"/>
    <property type="match status" value="1"/>
</dbReference>
<evidence type="ECO:0000256" key="1">
    <source>
        <dbReference type="ARBA" id="ARBA00006525"/>
    </source>
</evidence>
<dbReference type="SUPFAM" id="SSF102405">
    <property type="entry name" value="MCP/YpsA-like"/>
    <property type="match status" value="1"/>
</dbReference>
<dbReference type="PANTHER" id="PTHR43022:SF1">
    <property type="entry name" value="PROTEIN SMF"/>
    <property type="match status" value="1"/>
</dbReference>
<dbReference type="GO" id="GO:0009294">
    <property type="term" value="P:DNA-mediated transformation"/>
    <property type="evidence" value="ECO:0007669"/>
    <property type="project" value="InterPro"/>
</dbReference>
<comment type="similarity">
    <text evidence="1">Belongs to the DprA/Smf family.</text>
</comment>
<dbReference type="InterPro" id="IPR036388">
    <property type="entry name" value="WH-like_DNA-bd_sf"/>
</dbReference>
<dbReference type="PANTHER" id="PTHR43022">
    <property type="entry name" value="PROTEIN SMF"/>
    <property type="match status" value="1"/>
</dbReference>
<gene>
    <name evidence="4" type="ORF">FHR99_002903</name>
</gene>
<keyword evidence="5" id="KW-1185">Reference proteome</keyword>
<evidence type="ECO:0000313" key="5">
    <source>
        <dbReference type="Proteomes" id="UP000537130"/>
    </source>
</evidence>
<sequence length="373" mass="40126">MDVASLSSLQWLLISQWPGLSRSALLRLMQQAPNPTDLLMLSDSACLEAGARQSWLAARSSYLSGRDHAAEFRADAQLQALASMGARILPYMDEGYPALLREIPDPPPLLYVAGRTELLAQPQLAVVGSRNASRGGLALAESFASDLAGRGLCITSGLAWGVDSSSHQGALKAGGDTIAVLGTGIDVPYPRRNLRLYHDILERGLLVSEFPPGSPPRREQFPQRNRVISGLSLGVLVVEAAPRSGSLITARFALEQGREVFAIPGSIHNPLARGCHRLIREGAALVESAADILEAWVGWLPPALAELESSNAKPPTLEPGQQHLLNALGFDPLPLDRLSDQCRVAVDELLPELLALELEGWVEQQGACWVRCK</sequence>
<dbReference type="Proteomes" id="UP000537130">
    <property type="component" value="Unassembled WGS sequence"/>
</dbReference>
<dbReference type="InterPro" id="IPR057666">
    <property type="entry name" value="DrpA_SLOG"/>
</dbReference>
<evidence type="ECO:0000259" key="3">
    <source>
        <dbReference type="Pfam" id="PF17782"/>
    </source>
</evidence>
<dbReference type="Gene3D" id="1.10.10.10">
    <property type="entry name" value="Winged helix-like DNA-binding domain superfamily/Winged helix DNA-binding domain"/>
    <property type="match status" value="1"/>
</dbReference>
<dbReference type="Pfam" id="PF17782">
    <property type="entry name" value="WHD_DprA"/>
    <property type="match status" value="1"/>
</dbReference>
<reference evidence="4 5" key="1">
    <citation type="submission" date="2020-08" db="EMBL/GenBank/DDBJ databases">
        <title>Genomic Encyclopedia of Type Strains, Phase III (KMG-III): the genomes of soil and plant-associated and newly described type strains.</title>
        <authorList>
            <person name="Whitman W."/>
        </authorList>
    </citation>
    <scope>NUCLEOTIDE SEQUENCE [LARGE SCALE GENOMIC DNA]</scope>
    <source>
        <strain evidence="4 5">CECT 8654</strain>
    </source>
</reference>
<dbReference type="Pfam" id="PF02481">
    <property type="entry name" value="DNA_processg_A"/>
    <property type="match status" value="1"/>
</dbReference>
<protein>
    <submittedName>
        <fullName evidence="4">DNA processing protein</fullName>
    </submittedName>
</protein>